<dbReference type="EMBL" id="AHHD01000166">
    <property type="protein sequence ID" value="EKG19100.1"/>
    <property type="molecule type" value="Genomic_DNA"/>
</dbReference>
<name>K2SQZ9_MACPH</name>
<accession>K2SQZ9</accession>
<evidence type="ECO:0000256" key="1">
    <source>
        <dbReference type="SAM" id="MobiDB-lite"/>
    </source>
</evidence>
<organism evidence="2 3">
    <name type="scientific">Macrophomina phaseolina (strain MS6)</name>
    <name type="common">Charcoal rot fungus</name>
    <dbReference type="NCBI Taxonomy" id="1126212"/>
    <lineage>
        <taxon>Eukaryota</taxon>
        <taxon>Fungi</taxon>
        <taxon>Dikarya</taxon>
        <taxon>Ascomycota</taxon>
        <taxon>Pezizomycotina</taxon>
        <taxon>Dothideomycetes</taxon>
        <taxon>Dothideomycetes incertae sedis</taxon>
        <taxon>Botryosphaeriales</taxon>
        <taxon>Botryosphaeriaceae</taxon>
        <taxon>Macrophomina</taxon>
    </lineage>
</organism>
<dbReference type="AlphaFoldDB" id="K2SQZ9"/>
<evidence type="ECO:0000313" key="2">
    <source>
        <dbReference type="EMBL" id="EKG19100.1"/>
    </source>
</evidence>
<protein>
    <submittedName>
        <fullName evidence="2">Uncharacterized protein</fullName>
    </submittedName>
</protein>
<feature type="compositionally biased region" description="Low complexity" evidence="1">
    <location>
        <begin position="16"/>
        <end position="29"/>
    </location>
</feature>
<feature type="compositionally biased region" description="Low complexity" evidence="1">
    <location>
        <begin position="47"/>
        <end position="60"/>
    </location>
</feature>
<dbReference type="Proteomes" id="UP000007129">
    <property type="component" value="Unassembled WGS sequence"/>
</dbReference>
<dbReference type="HOGENOM" id="CLU_2292233_0_0_1"/>
<comment type="caution">
    <text evidence="2">The sequence shown here is derived from an EMBL/GenBank/DDBJ whole genome shotgun (WGS) entry which is preliminary data.</text>
</comment>
<sequence>MRTLETAGSGSPTPGASTALLSTPATTSTSATRRWYLYAASTKMVTTDASTRRTGTSATSQHRTSRTAGAIRHTTEQFEGARVRKYEKAFPPVGILDCYCD</sequence>
<proteinExistence type="predicted"/>
<dbReference type="InParanoid" id="K2SQZ9"/>
<evidence type="ECO:0000313" key="3">
    <source>
        <dbReference type="Proteomes" id="UP000007129"/>
    </source>
</evidence>
<feature type="region of interest" description="Disordered" evidence="1">
    <location>
        <begin position="47"/>
        <end position="66"/>
    </location>
</feature>
<feature type="compositionally biased region" description="Polar residues" evidence="1">
    <location>
        <begin position="1"/>
        <end position="15"/>
    </location>
</feature>
<dbReference type="VEuPathDB" id="FungiDB:MPH_03621"/>
<feature type="region of interest" description="Disordered" evidence="1">
    <location>
        <begin position="1"/>
        <end position="29"/>
    </location>
</feature>
<reference evidence="2 3" key="1">
    <citation type="journal article" date="2012" name="BMC Genomics">
        <title>Tools to kill: Genome of one of the most destructive plant pathogenic fungi Macrophomina phaseolina.</title>
        <authorList>
            <person name="Islam M.S."/>
            <person name="Haque M.S."/>
            <person name="Islam M.M."/>
            <person name="Emdad E.M."/>
            <person name="Halim A."/>
            <person name="Hossen Q.M.M."/>
            <person name="Hossain M.Z."/>
            <person name="Ahmed B."/>
            <person name="Rahim S."/>
            <person name="Rahman M.S."/>
            <person name="Alam M.M."/>
            <person name="Hou S."/>
            <person name="Wan X."/>
            <person name="Saito J.A."/>
            <person name="Alam M."/>
        </authorList>
    </citation>
    <scope>NUCLEOTIDE SEQUENCE [LARGE SCALE GENOMIC DNA]</scope>
    <source>
        <strain evidence="2 3">MS6</strain>
    </source>
</reference>
<gene>
    <name evidence="2" type="ORF">MPH_03621</name>
</gene>